<dbReference type="CDD" id="cd16527">
    <property type="entry name" value="RING-HC_PEX10"/>
    <property type="match status" value="1"/>
</dbReference>
<dbReference type="GO" id="GO:0061630">
    <property type="term" value="F:ubiquitin protein ligase activity"/>
    <property type="evidence" value="ECO:0007669"/>
    <property type="project" value="UniProtKB-EC"/>
</dbReference>
<proteinExistence type="inferred from homology"/>
<keyword evidence="13" id="KW-0862">Zinc</keyword>
<evidence type="ECO:0000256" key="3">
    <source>
        <dbReference type="ARBA" id="ARBA00004906"/>
    </source>
</evidence>
<keyword evidence="8" id="KW-0808">Transferase</keyword>
<comment type="caution">
    <text evidence="20">The sequence shown here is derived from an EMBL/GenBank/DDBJ whole genome shotgun (WGS) entry which is preliminary data.</text>
</comment>
<evidence type="ECO:0000256" key="15">
    <source>
        <dbReference type="ARBA" id="ARBA00022989"/>
    </source>
</evidence>
<comment type="similarity">
    <text evidence="4">Belongs to the pex2/pex10/pex12 family.</text>
</comment>
<dbReference type="InParanoid" id="A0A6L2PXF5"/>
<dbReference type="InterPro" id="IPR001841">
    <property type="entry name" value="Znf_RING"/>
</dbReference>
<dbReference type="InterPro" id="IPR017907">
    <property type="entry name" value="Znf_RING_CS"/>
</dbReference>
<dbReference type="Gene3D" id="3.30.40.10">
    <property type="entry name" value="Zinc/RING finger domain, C3HC4 (zinc finger)"/>
    <property type="match status" value="1"/>
</dbReference>
<evidence type="ECO:0000256" key="1">
    <source>
        <dbReference type="ARBA" id="ARBA00000900"/>
    </source>
</evidence>
<keyword evidence="15" id="KW-1133">Transmembrane helix</keyword>
<dbReference type="PROSITE" id="PS00518">
    <property type="entry name" value="ZF_RING_1"/>
    <property type="match status" value="1"/>
</dbReference>
<evidence type="ECO:0000313" key="21">
    <source>
        <dbReference type="Proteomes" id="UP000502823"/>
    </source>
</evidence>
<keyword evidence="21" id="KW-1185">Reference proteome</keyword>
<evidence type="ECO:0000256" key="16">
    <source>
        <dbReference type="ARBA" id="ARBA00023136"/>
    </source>
</evidence>
<evidence type="ECO:0000256" key="6">
    <source>
        <dbReference type="ARBA" id="ARBA00022448"/>
    </source>
</evidence>
<keyword evidence="17" id="KW-0576">Peroxisome</keyword>
<accession>A0A6L2PXF5</accession>
<evidence type="ECO:0000256" key="4">
    <source>
        <dbReference type="ARBA" id="ARBA00008704"/>
    </source>
</evidence>
<dbReference type="InterPro" id="IPR006845">
    <property type="entry name" value="Pex_N"/>
</dbReference>
<evidence type="ECO:0000256" key="5">
    <source>
        <dbReference type="ARBA" id="ARBA00012483"/>
    </source>
</evidence>
<feature type="domain" description="RING-type" evidence="19">
    <location>
        <begin position="346"/>
        <end position="384"/>
    </location>
</feature>
<dbReference type="FunCoup" id="A0A6L2PXF5">
    <property type="interactions" value="1412"/>
</dbReference>
<dbReference type="SMART" id="SM00184">
    <property type="entry name" value="RING"/>
    <property type="match status" value="1"/>
</dbReference>
<evidence type="ECO:0000256" key="17">
    <source>
        <dbReference type="ARBA" id="ARBA00023140"/>
    </source>
</evidence>
<dbReference type="AlphaFoldDB" id="A0A6L2PXF5"/>
<dbReference type="PROSITE" id="PS50089">
    <property type="entry name" value="ZF_RING_2"/>
    <property type="match status" value="1"/>
</dbReference>
<evidence type="ECO:0000256" key="9">
    <source>
        <dbReference type="ARBA" id="ARBA00022692"/>
    </source>
</evidence>
<reference evidence="21" key="1">
    <citation type="submission" date="2020-01" db="EMBL/GenBank/DDBJ databases">
        <title>Draft genome sequence of the Termite Coptotermes fromosanus.</title>
        <authorList>
            <person name="Itakura S."/>
            <person name="Yosikawa Y."/>
            <person name="Umezawa K."/>
        </authorList>
    </citation>
    <scope>NUCLEOTIDE SEQUENCE [LARGE SCALE GENOMIC DNA]</scope>
</reference>
<keyword evidence="6" id="KW-0813">Transport</keyword>
<evidence type="ECO:0000256" key="7">
    <source>
        <dbReference type="ARBA" id="ARBA00022593"/>
    </source>
</evidence>
<evidence type="ECO:0000256" key="13">
    <source>
        <dbReference type="ARBA" id="ARBA00022833"/>
    </source>
</evidence>
<evidence type="ECO:0000259" key="19">
    <source>
        <dbReference type="PROSITE" id="PS50089"/>
    </source>
</evidence>
<dbReference type="InterPro" id="IPR025654">
    <property type="entry name" value="PEX2/10"/>
</dbReference>
<evidence type="ECO:0000313" key="20">
    <source>
        <dbReference type="EMBL" id="GFG37219.1"/>
    </source>
</evidence>
<gene>
    <name evidence="20" type="ORF">Cfor_08438</name>
</gene>
<evidence type="ECO:0000256" key="2">
    <source>
        <dbReference type="ARBA" id="ARBA00004585"/>
    </source>
</evidence>
<keyword evidence="12" id="KW-0833">Ubl conjugation pathway</keyword>
<comment type="pathway">
    <text evidence="3">Protein modification; protein ubiquitination.</text>
</comment>
<dbReference type="GO" id="GO:0008270">
    <property type="term" value="F:zinc ion binding"/>
    <property type="evidence" value="ECO:0007669"/>
    <property type="project" value="UniProtKB-KW"/>
</dbReference>
<dbReference type="InterPro" id="IPR013083">
    <property type="entry name" value="Znf_RING/FYVE/PHD"/>
</dbReference>
<evidence type="ECO:0000256" key="18">
    <source>
        <dbReference type="PROSITE-ProRule" id="PRU00175"/>
    </source>
</evidence>
<dbReference type="Proteomes" id="UP000502823">
    <property type="component" value="Unassembled WGS sequence"/>
</dbReference>
<dbReference type="PANTHER" id="PTHR23350:SF0">
    <property type="entry name" value="PEROXISOME BIOGENESIS FACTOR 10"/>
    <property type="match status" value="1"/>
</dbReference>
<keyword evidence="7" id="KW-0962">Peroxisome biogenesis</keyword>
<evidence type="ECO:0000256" key="11">
    <source>
        <dbReference type="ARBA" id="ARBA00022771"/>
    </source>
</evidence>
<dbReference type="SUPFAM" id="SSF57850">
    <property type="entry name" value="RING/U-box"/>
    <property type="match status" value="1"/>
</dbReference>
<evidence type="ECO:0000256" key="10">
    <source>
        <dbReference type="ARBA" id="ARBA00022723"/>
    </source>
</evidence>
<keyword evidence="11 18" id="KW-0863">Zinc-finger</keyword>
<dbReference type="GO" id="GO:0005778">
    <property type="term" value="C:peroxisomal membrane"/>
    <property type="evidence" value="ECO:0007669"/>
    <property type="project" value="UniProtKB-SubCell"/>
</dbReference>
<dbReference type="GO" id="GO:0016558">
    <property type="term" value="P:protein import into peroxisome matrix"/>
    <property type="evidence" value="ECO:0007669"/>
    <property type="project" value="InterPro"/>
</dbReference>
<evidence type="ECO:0000256" key="8">
    <source>
        <dbReference type="ARBA" id="ARBA00022679"/>
    </source>
</evidence>
<dbReference type="EMBL" id="BLKM01000682">
    <property type="protein sequence ID" value="GFG37219.1"/>
    <property type="molecule type" value="Genomic_DNA"/>
</dbReference>
<comment type="subcellular location">
    <subcellularLocation>
        <location evidence="2">Peroxisome membrane</location>
        <topology evidence="2">Multi-pass membrane protein</topology>
    </subcellularLocation>
</comment>
<dbReference type="Pfam" id="PF04757">
    <property type="entry name" value="Pex2_Pex12"/>
    <property type="match status" value="1"/>
</dbReference>
<keyword evidence="14" id="KW-0653">Protein transport</keyword>
<dbReference type="PANTHER" id="PTHR23350">
    <property type="entry name" value="PEROXISOME ASSEMBLY PROTEIN 10"/>
    <property type="match status" value="1"/>
</dbReference>
<keyword evidence="9" id="KW-0812">Transmembrane</keyword>
<keyword evidence="10" id="KW-0479">Metal-binding</keyword>
<evidence type="ECO:0000256" key="14">
    <source>
        <dbReference type="ARBA" id="ARBA00022927"/>
    </source>
</evidence>
<keyword evidence="16" id="KW-0472">Membrane</keyword>
<dbReference type="Pfam" id="PF13639">
    <property type="entry name" value="zf-RING_2"/>
    <property type="match status" value="1"/>
</dbReference>
<comment type="catalytic activity">
    <reaction evidence="1">
        <text>S-ubiquitinyl-[E2 ubiquitin-conjugating enzyme]-L-cysteine + [acceptor protein]-L-lysine = [E2 ubiquitin-conjugating enzyme]-L-cysteine + N(6)-ubiquitinyl-[acceptor protein]-L-lysine.</text>
        <dbReference type="EC" id="2.3.2.27"/>
    </reaction>
</comment>
<dbReference type="EC" id="2.3.2.27" evidence="5"/>
<dbReference type="OrthoDB" id="6270329at2759"/>
<evidence type="ECO:0000256" key="12">
    <source>
        <dbReference type="ARBA" id="ARBA00022786"/>
    </source>
</evidence>
<sequence>MVCVWDCPSITPVQVEGTPGNKVLWRPKRSLYALLIAGTQWLYFVPNRTFAAKLYRMLVPPDGLCGLKTRSSGDALLDLVTEQQKGISVSFIPVRDISLIMASIKNFIRAGQAEILRAAQKDDEVTDKLSDLVSDVTYVFAGNRRWLKSRKLRDVLAKFLYYGFTSVPGFQTLGEEYTGMIQIDKTSKNVPSKLLRISMIMLSCGGEVLVFYLLNRLEEHLKSLPRATHLRPEIRTKLLSYVGIIKVLIPYLHRLHKGIFYLSGNYYHISKRLTGINYVLVRQWLKAETSHSGFQILGIVSLLYMQLLALCTYVTWYKSRHNSSDLCALREVELRGTAMSVSKLRCVLCLEDRKHTTVTPCGHLFCWNCIQEWVHAHQVCPLCREKVLPSRVVLLQNLRVRT</sequence>
<organism evidence="20 21">
    <name type="scientific">Coptotermes formosanus</name>
    <name type="common">Formosan subterranean termite</name>
    <dbReference type="NCBI Taxonomy" id="36987"/>
    <lineage>
        <taxon>Eukaryota</taxon>
        <taxon>Metazoa</taxon>
        <taxon>Ecdysozoa</taxon>
        <taxon>Arthropoda</taxon>
        <taxon>Hexapoda</taxon>
        <taxon>Insecta</taxon>
        <taxon>Pterygota</taxon>
        <taxon>Neoptera</taxon>
        <taxon>Polyneoptera</taxon>
        <taxon>Dictyoptera</taxon>
        <taxon>Blattodea</taxon>
        <taxon>Blattoidea</taxon>
        <taxon>Termitoidae</taxon>
        <taxon>Rhinotermitidae</taxon>
        <taxon>Coptotermes</taxon>
    </lineage>
</organism>
<name>A0A6L2PXF5_COPFO</name>
<protein>
    <recommendedName>
        <fullName evidence="5">RING-type E3 ubiquitin transferase</fullName>
        <ecNumber evidence="5">2.3.2.27</ecNumber>
    </recommendedName>
</protein>